<accession>A0A4R5WF55</accession>
<dbReference type="Pfam" id="PF12728">
    <property type="entry name" value="HTH_17"/>
    <property type="match status" value="1"/>
</dbReference>
<proteinExistence type="predicted"/>
<protein>
    <submittedName>
        <fullName evidence="2">DNA-binding protein</fullName>
    </submittedName>
</protein>
<dbReference type="AlphaFoldDB" id="A0A4R5WF55"/>
<keyword evidence="2" id="KW-0238">DNA-binding</keyword>
<organism evidence="2 3">
    <name type="scientific">Mycolicibacterium mucogenicum</name>
    <name type="common">Mycobacterium mucogenicum</name>
    <dbReference type="NCBI Taxonomy" id="56689"/>
    <lineage>
        <taxon>Bacteria</taxon>
        <taxon>Bacillati</taxon>
        <taxon>Actinomycetota</taxon>
        <taxon>Actinomycetes</taxon>
        <taxon>Mycobacteriales</taxon>
        <taxon>Mycobacteriaceae</taxon>
        <taxon>Mycolicibacterium</taxon>
    </lineage>
</organism>
<reference evidence="2 3" key="1">
    <citation type="submission" date="2019-01" db="EMBL/GenBank/DDBJ databases">
        <title>High-quality-draft genome sequences of five non-tuberculosis mycobacteriaceae isolated from a nosocomial environment.</title>
        <authorList>
            <person name="Tiago I."/>
            <person name="Alarico S."/>
            <person name="Pereira S.G."/>
            <person name="Coelho C."/>
            <person name="Maranha A."/>
            <person name="Empadinhas N."/>
        </authorList>
    </citation>
    <scope>NUCLEOTIDE SEQUENCE [LARGE SCALE GENOMIC DNA]</scope>
    <source>
        <strain evidence="2 3">24AIII</strain>
    </source>
</reference>
<dbReference type="Proteomes" id="UP000294929">
    <property type="component" value="Unassembled WGS sequence"/>
</dbReference>
<dbReference type="EMBL" id="SDLO01000010">
    <property type="protein sequence ID" value="TDK88662.1"/>
    <property type="molecule type" value="Genomic_DNA"/>
</dbReference>
<dbReference type="OrthoDB" id="4376307at2"/>
<sequence length="131" mass="13995">MSVTAQRSGVFVSLDDATYLADLLAHLCATTRPSPQLSRLARLLRVSCDSLTPAQGKHLRGLESQCDAGQAAAYDLVDVKEAAGILGCSPANVRDLIARGRLAGHRAGRNWLLPARVVVERAERRAARHAG</sequence>
<evidence type="ECO:0000313" key="3">
    <source>
        <dbReference type="Proteomes" id="UP000294929"/>
    </source>
</evidence>
<comment type="caution">
    <text evidence="2">The sequence shown here is derived from an EMBL/GenBank/DDBJ whole genome shotgun (WGS) entry which is preliminary data.</text>
</comment>
<name>A0A4R5WF55_MYCMU</name>
<gene>
    <name evidence="2" type="ORF">EUA03_14715</name>
</gene>
<dbReference type="InterPro" id="IPR041657">
    <property type="entry name" value="HTH_17"/>
</dbReference>
<feature type="domain" description="Helix-turn-helix" evidence="1">
    <location>
        <begin position="77"/>
        <end position="125"/>
    </location>
</feature>
<evidence type="ECO:0000259" key="1">
    <source>
        <dbReference type="Pfam" id="PF12728"/>
    </source>
</evidence>
<dbReference type="GO" id="GO:0003677">
    <property type="term" value="F:DNA binding"/>
    <property type="evidence" value="ECO:0007669"/>
    <property type="project" value="UniProtKB-KW"/>
</dbReference>
<evidence type="ECO:0000313" key="2">
    <source>
        <dbReference type="EMBL" id="TDK88662.1"/>
    </source>
</evidence>